<dbReference type="Pfam" id="PF18306">
    <property type="entry name" value="LDcluster4"/>
    <property type="match status" value="1"/>
</dbReference>
<gene>
    <name evidence="1" type="ORF">E3J33_00895</name>
</gene>
<dbReference type="EMBL" id="SOIJ01000046">
    <property type="protein sequence ID" value="TET93991.1"/>
    <property type="molecule type" value="Genomic_DNA"/>
</dbReference>
<proteinExistence type="predicted"/>
<dbReference type="InterPro" id="IPR005268">
    <property type="entry name" value="CHP00725"/>
</dbReference>
<accession>A0A523YR63</accession>
<sequence length="167" mass="17718">MRKLIAVCGSNSTDKELSSATLKTAEEVGYYIAQREGVLICGGKGGVMEQAAKGAKKGNGLTIGILPGAKEKANRFIDVAIATHLGYARNYILINSADAVIGIAGRWGTLNEISYSLNIGKPTILIRGSGGWMDILSDETLLKNLDLRPHIADSAKEAVDLAFKLSQ</sequence>
<dbReference type="AlphaFoldDB" id="A0A523YR63"/>
<dbReference type="NCBIfam" id="TIGR00725">
    <property type="entry name" value="TIGR00725 family protein"/>
    <property type="match status" value="1"/>
</dbReference>
<name>A0A523YR63_UNCAE</name>
<dbReference type="InterPro" id="IPR052341">
    <property type="entry name" value="LOG_family_nucleotidases"/>
</dbReference>
<dbReference type="InterPro" id="IPR041164">
    <property type="entry name" value="LDcluster4"/>
</dbReference>
<evidence type="ECO:0000313" key="2">
    <source>
        <dbReference type="Proteomes" id="UP000316925"/>
    </source>
</evidence>
<evidence type="ECO:0000313" key="1">
    <source>
        <dbReference type="EMBL" id="TET93991.1"/>
    </source>
</evidence>
<comment type="caution">
    <text evidence="1">The sequence shown here is derived from an EMBL/GenBank/DDBJ whole genome shotgun (WGS) entry which is preliminary data.</text>
</comment>
<dbReference type="SUPFAM" id="SSF102405">
    <property type="entry name" value="MCP/YpsA-like"/>
    <property type="match status" value="1"/>
</dbReference>
<reference evidence="1 2" key="1">
    <citation type="submission" date="2019-03" db="EMBL/GenBank/DDBJ databases">
        <title>Metabolic potential of uncultured bacteria and archaea associated with petroleum seepage in deep-sea sediments.</title>
        <authorList>
            <person name="Dong X."/>
            <person name="Hubert C."/>
        </authorList>
    </citation>
    <scope>NUCLEOTIDE SEQUENCE [LARGE SCALE GENOMIC DNA]</scope>
    <source>
        <strain evidence="1">E29_bin28</strain>
    </source>
</reference>
<organism evidence="1 2">
    <name type="scientific">Aerophobetes bacterium</name>
    <dbReference type="NCBI Taxonomy" id="2030807"/>
    <lineage>
        <taxon>Bacteria</taxon>
        <taxon>Candidatus Aerophobota</taxon>
    </lineage>
</organism>
<dbReference type="GO" id="GO:0005829">
    <property type="term" value="C:cytosol"/>
    <property type="evidence" value="ECO:0007669"/>
    <property type="project" value="TreeGrafter"/>
</dbReference>
<dbReference type="Gene3D" id="3.40.50.450">
    <property type="match status" value="1"/>
</dbReference>
<dbReference type="PANTHER" id="PTHR43393:SF3">
    <property type="entry name" value="LYSINE DECARBOXYLASE-LIKE PROTEIN"/>
    <property type="match status" value="1"/>
</dbReference>
<protein>
    <submittedName>
        <fullName evidence="1">TIGR00725 family protein</fullName>
    </submittedName>
</protein>
<dbReference type="PANTHER" id="PTHR43393">
    <property type="entry name" value="CYTOKININ RIBOSIDE 5'-MONOPHOSPHATE PHOSPHORIBOHYDROLASE"/>
    <property type="match status" value="1"/>
</dbReference>
<dbReference type="Proteomes" id="UP000316925">
    <property type="component" value="Unassembled WGS sequence"/>
</dbReference>